<name>A0ABP6NTS7_9ACTN</name>
<evidence type="ECO:0000313" key="1">
    <source>
        <dbReference type="EMBL" id="GAA3156952.1"/>
    </source>
</evidence>
<reference evidence="2" key="1">
    <citation type="journal article" date="2019" name="Int. J. Syst. Evol. Microbiol.">
        <title>The Global Catalogue of Microorganisms (GCM) 10K type strain sequencing project: providing services to taxonomists for standard genome sequencing and annotation.</title>
        <authorList>
            <consortium name="The Broad Institute Genomics Platform"/>
            <consortium name="The Broad Institute Genome Sequencing Center for Infectious Disease"/>
            <person name="Wu L."/>
            <person name="Ma J."/>
        </authorList>
    </citation>
    <scope>NUCLEOTIDE SEQUENCE [LARGE SCALE GENOMIC DNA]</scope>
    <source>
        <strain evidence="2">JCM 9095</strain>
    </source>
</reference>
<keyword evidence="2" id="KW-1185">Reference proteome</keyword>
<accession>A0ABP6NTS7</accession>
<proteinExistence type="predicted"/>
<dbReference type="EMBL" id="BAAAUH010000001">
    <property type="protein sequence ID" value="GAA3156952.1"/>
    <property type="molecule type" value="Genomic_DNA"/>
</dbReference>
<protein>
    <submittedName>
        <fullName evidence="1">Uncharacterized protein</fullName>
    </submittedName>
</protein>
<sequence length="61" mass="6706">MGSGERANRTWRKSAWVKWMLSVPAMPAMKQASGVLRKAGSRAPRNGGCLRFSTGTEKLQI</sequence>
<comment type="caution">
    <text evidence="1">The sequence shown here is derived from an EMBL/GenBank/DDBJ whole genome shotgun (WGS) entry which is preliminary data.</text>
</comment>
<evidence type="ECO:0000313" key="2">
    <source>
        <dbReference type="Proteomes" id="UP001501866"/>
    </source>
</evidence>
<dbReference type="Proteomes" id="UP001501866">
    <property type="component" value="Unassembled WGS sequence"/>
</dbReference>
<gene>
    <name evidence="1" type="ORF">GCM10010451_01020</name>
</gene>
<organism evidence="1 2">
    <name type="scientific">Streptomyces virens</name>
    <dbReference type="NCBI Taxonomy" id="285572"/>
    <lineage>
        <taxon>Bacteria</taxon>
        <taxon>Bacillati</taxon>
        <taxon>Actinomycetota</taxon>
        <taxon>Actinomycetes</taxon>
        <taxon>Kitasatosporales</taxon>
        <taxon>Streptomycetaceae</taxon>
        <taxon>Streptomyces</taxon>
    </lineage>
</organism>